<evidence type="ECO:0000313" key="2">
    <source>
        <dbReference type="Proteomes" id="UP000674425"/>
    </source>
</evidence>
<gene>
    <name evidence="1" type="ORF">R69658_00920</name>
</gene>
<dbReference type="Proteomes" id="UP000674425">
    <property type="component" value="Unassembled WGS sequence"/>
</dbReference>
<accession>A0ABM8QR87</accession>
<reference evidence="1 2" key="1">
    <citation type="submission" date="2021-02" db="EMBL/GenBank/DDBJ databases">
        <authorList>
            <person name="Vanwijnsberghe S."/>
        </authorList>
    </citation>
    <scope>NUCLEOTIDE SEQUENCE [LARGE SCALE GENOMIC DNA]</scope>
    <source>
        <strain evidence="1 2">R-69658</strain>
    </source>
</reference>
<evidence type="ECO:0000313" key="1">
    <source>
        <dbReference type="EMBL" id="CAE6711008.1"/>
    </source>
</evidence>
<proteinExistence type="predicted"/>
<protein>
    <submittedName>
        <fullName evidence="1">Uncharacterized protein</fullName>
    </submittedName>
</protein>
<sequence length="79" mass="8211">MSTTIKPAGLSPAHRLGRHAAVNVGVQTADGTFPPNTTCVAKAAPSAQHKLSEQVQREPLHVSAHSDCAVASLRPAEFS</sequence>
<name>A0ABM8QR87_9BURK</name>
<organism evidence="1 2">
    <name type="scientific">Paraburkholderia aspalathi</name>
    <dbReference type="NCBI Taxonomy" id="1324617"/>
    <lineage>
        <taxon>Bacteria</taxon>
        <taxon>Pseudomonadati</taxon>
        <taxon>Pseudomonadota</taxon>
        <taxon>Betaproteobacteria</taxon>
        <taxon>Burkholderiales</taxon>
        <taxon>Burkholderiaceae</taxon>
        <taxon>Paraburkholderia</taxon>
    </lineage>
</organism>
<dbReference type="EMBL" id="CAJNAU010000005">
    <property type="protein sequence ID" value="CAE6711008.1"/>
    <property type="molecule type" value="Genomic_DNA"/>
</dbReference>
<comment type="caution">
    <text evidence="1">The sequence shown here is derived from an EMBL/GenBank/DDBJ whole genome shotgun (WGS) entry which is preliminary data.</text>
</comment>
<keyword evidence="2" id="KW-1185">Reference proteome</keyword>